<dbReference type="EMBL" id="CM055735">
    <property type="protein sequence ID" value="KAJ8007893.1"/>
    <property type="molecule type" value="Genomic_DNA"/>
</dbReference>
<name>A0ACC2GWB2_DALPE</name>
<protein>
    <submittedName>
        <fullName evidence="1">Uncharacterized protein</fullName>
    </submittedName>
</protein>
<gene>
    <name evidence="1" type="ORF">DPEC_G00098910</name>
</gene>
<proteinExistence type="predicted"/>
<comment type="caution">
    <text evidence="1">The sequence shown here is derived from an EMBL/GenBank/DDBJ whole genome shotgun (WGS) entry which is preliminary data.</text>
</comment>
<organism evidence="1 2">
    <name type="scientific">Dallia pectoralis</name>
    <name type="common">Alaska blackfish</name>
    <dbReference type="NCBI Taxonomy" id="75939"/>
    <lineage>
        <taxon>Eukaryota</taxon>
        <taxon>Metazoa</taxon>
        <taxon>Chordata</taxon>
        <taxon>Craniata</taxon>
        <taxon>Vertebrata</taxon>
        <taxon>Euteleostomi</taxon>
        <taxon>Actinopterygii</taxon>
        <taxon>Neopterygii</taxon>
        <taxon>Teleostei</taxon>
        <taxon>Protacanthopterygii</taxon>
        <taxon>Esociformes</taxon>
        <taxon>Umbridae</taxon>
        <taxon>Dallia</taxon>
    </lineage>
</organism>
<reference evidence="1" key="1">
    <citation type="submission" date="2021-05" db="EMBL/GenBank/DDBJ databases">
        <authorList>
            <person name="Pan Q."/>
            <person name="Jouanno E."/>
            <person name="Zahm M."/>
            <person name="Klopp C."/>
            <person name="Cabau C."/>
            <person name="Louis A."/>
            <person name="Berthelot C."/>
            <person name="Parey E."/>
            <person name="Roest Crollius H."/>
            <person name="Montfort J."/>
            <person name="Robinson-Rechavi M."/>
            <person name="Bouchez O."/>
            <person name="Lampietro C."/>
            <person name="Lopez Roques C."/>
            <person name="Donnadieu C."/>
            <person name="Postlethwait J."/>
            <person name="Bobe J."/>
            <person name="Dillon D."/>
            <person name="Chandos A."/>
            <person name="von Hippel F."/>
            <person name="Guiguen Y."/>
        </authorList>
    </citation>
    <scope>NUCLEOTIDE SEQUENCE</scope>
    <source>
        <strain evidence="1">YG-Jan2019</strain>
    </source>
</reference>
<accession>A0ACC2GWB2</accession>
<dbReference type="Proteomes" id="UP001157502">
    <property type="component" value="Chromosome 8"/>
</dbReference>
<keyword evidence="2" id="KW-1185">Reference proteome</keyword>
<evidence type="ECO:0000313" key="1">
    <source>
        <dbReference type="EMBL" id="KAJ8007893.1"/>
    </source>
</evidence>
<sequence length="617" mass="71637">MRLSVCLHPSWYLSLVSYHSNSDCLIWPRGNQMSTKDTAGARCPDSIETSRLNVNKKTSLRLPRLSTSGSIKPLISVKTGEVGKQRKNPFKLPADKDIFLWNQENEQRKQQESQRQRTLKVHEKSTYAGRIRANLASMRQSLKEEPDDVYHKSSRRTLPTLNNNPVRKKPATTGNRDSIRDYITKQRELFYTEYSLRVKKEVLQTLSEKVTQEEKSVRQAEIAFDKNETMFANLIKEDEKNTAQAIKCAEDATNAKLEKMAEIRAISQEIAAVKSDISQHQQTLDEYSLYWDFLLKISPPEWQEKQQTGKTMAENIKASIKQRETQPAETVKPGRRMERVSRKLPPVFDPRTPSRQGMMGTRETVKRVRKEVSVPVDESKLSEYEEPELYFTDPQQMIDLLADLEMQNLYLIQQSGETEETLGEMNHRLENTRKKMKQETDLHNQQVNIISHAIQREKDRAAELELKTRLFSCGENNSKDQDAMLEALGKKVVKVYRGCGGESGTNMDTLQTLTKIEGLMHDMLDKVEQVPKDLILSMTKAREKERRLRIREEKIQAQNIQQEKYRIKAQERSQAETKRPTGRRLMPRSLPPLKKQPVKKDDGRKDLELETYRYFYT</sequence>
<evidence type="ECO:0000313" key="2">
    <source>
        <dbReference type="Proteomes" id="UP001157502"/>
    </source>
</evidence>